<dbReference type="Proteomes" id="UP000789920">
    <property type="component" value="Unassembled WGS sequence"/>
</dbReference>
<gene>
    <name evidence="1" type="ORF">RPERSI_LOCUS28976</name>
</gene>
<accession>A0ACA9SAR1</accession>
<sequence length="144" mass="16429">KSNLFSGLNNVAEYGLLEERFTEYYGFTQEEVDELLVKVPAIINKDSGNMDLLEKAFLNDEVQEQIQQLVRGKSIVSPIEKEISFSDFEQPEILFSLLLFSGYLSPMTKSSLQTDAYELAVPNREVQKVREFVKQLKELLLEGG</sequence>
<organism evidence="1 2">
    <name type="scientific">Racocetra persica</name>
    <dbReference type="NCBI Taxonomy" id="160502"/>
    <lineage>
        <taxon>Eukaryota</taxon>
        <taxon>Fungi</taxon>
        <taxon>Fungi incertae sedis</taxon>
        <taxon>Mucoromycota</taxon>
        <taxon>Glomeromycotina</taxon>
        <taxon>Glomeromycetes</taxon>
        <taxon>Diversisporales</taxon>
        <taxon>Gigasporaceae</taxon>
        <taxon>Racocetra</taxon>
    </lineage>
</organism>
<feature type="non-terminal residue" evidence="1">
    <location>
        <position position="144"/>
    </location>
</feature>
<comment type="caution">
    <text evidence="1">The sequence shown here is derived from an EMBL/GenBank/DDBJ whole genome shotgun (WGS) entry which is preliminary data.</text>
</comment>
<protein>
    <submittedName>
        <fullName evidence="1">9100_t:CDS:1</fullName>
    </submittedName>
</protein>
<evidence type="ECO:0000313" key="1">
    <source>
        <dbReference type="EMBL" id="CAG8833850.1"/>
    </source>
</evidence>
<keyword evidence="2" id="KW-1185">Reference proteome</keyword>
<reference evidence="1" key="1">
    <citation type="submission" date="2021-06" db="EMBL/GenBank/DDBJ databases">
        <authorList>
            <person name="Kallberg Y."/>
            <person name="Tangrot J."/>
            <person name="Rosling A."/>
        </authorList>
    </citation>
    <scope>NUCLEOTIDE SEQUENCE</scope>
    <source>
        <strain evidence="1">MA461A</strain>
    </source>
</reference>
<dbReference type="EMBL" id="CAJVQC010107550">
    <property type="protein sequence ID" value="CAG8833850.1"/>
    <property type="molecule type" value="Genomic_DNA"/>
</dbReference>
<name>A0ACA9SAR1_9GLOM</name>
<feature type="non-terminal residue" evidence="1">
    <location>
        <position position="1"/>
    </location>
</feature>
<proteinExistence type="predicted"/>
<evidence type="ECO:0000313" key="2">
    <source>
        <dbReference type="Proteomes" id="UP000789920"/>
    </source>
</evidence>